<keyword evidence="3" id="KW-0949">S-adenosyl-L-methionine</keyword>
<dbReference type="GO" id="GO:0008171">
    <property type="term" value="F:O-methyltransferase activity"/>
    <property type="evidence" value="ECO:0007669"/>
    <property type="project" value="InterPro"/>
</dbReference>
<evidence type="ECO:0000256" key="2">
    <source>
        <dbReference type="ARBA" id="ARBA00022679"/>
    </source>
</evidence>
<dbReference type="PROSITE" id="PS51682">
    <property type="entry name" value="SAM_OMT_I"/>
    <property type="match status" value="1"/>
</dbReference>
<sequence length="227" mass="24331">MNSLISAPVADVLSRLFHEAQIADGPMICKMRADAAAGADPIVGVLEAEARDYRGLYHEAANNFLTITPEFGQLLYLCARAQNACHIVEFGTSFGISAIYLASALRDNDGGTVISTELEPTKAARAYAHLQAAGLADLVEIRVGDALDTLNEGITGPIDLVHLDGAFSLYLPVLALLEPHLKTNALILAENGTESYLNYVRDPGHGYVSLPTHVQQARGNEVSLFTR</sequence>
<keyword evidence="2 4" id="KW-0808">Transferase</keyword>
<dbReference type="AlphaFoldDB" id="A0A0U1AEY6"/>
<evidence type="ECO:0000313" key="4">
    <source>
        <dbReference type="EMBL" id="CPV60923.1"/>
    </source>
</evidence>
<dbReference type="GO" id="GO:0032259">
    <property type="term" value="P:methylation"/>
    <property type="evidence" value="ECO:0007669"/>
    <property type="project" value="UniProtKB-KW"/>
</dbReference>
<dbReference type="InterPro" id="IPR029063">
    <property type="entry name" value="SAM-dependent_MTases_sf"/>
</dbReference>
<organism evidence="4 5">
    <name type="scientific">Mycobacteroides abscessus</name>
    <dbReference type="NCBI Taxonomy" id="36809"/>
    <lineage>
        <taxon>Bacteria</taxon>
        <taxon>Bacillati</taxon>
        <taxon>Actinomycetota</taxon>
        <taxon>Actinomycetes</taxon>
        <taxon>Mycobacteriales</taxon>
        <taxon>Mycobacteriaceae</taxon>
        <taxon>Mycobacteroides</taxon>
    </lineage>
</organism>
<dbReference type="PANTHER" id="PTHR43167:SF1">
    <property type="entry name" value="PUTATIVE (AFU_ORTHOLOGUE AFUA_6G01830)-RELATED"/>
    <property type="match status" value="1"/>
</dbReference>
<dbReference type="Pfam" id="PF13578">
    <property type="entry name" value="Methyltransf_24"/>
    <property type="match status" value="1"/>
</dbReference>
<dbReference type="RefSeq" id="WP_005100913.1">
    <property type="nucleotide sequence ID" value="NZ_CSTW01000011.1"/>
</dbReference>
<reference evidence="4 5" key="1">
    <citation type="submission" date="2015-03" db="EMBL/GenBank/DDBJ databases">
        <authorList>
            <person name="Murphy D."/>
        </authorList>
    </citation>
    <scope>NUCLEOTIDE SEQUENCE [LARGE SCALE GENOMIC DNA]</scope>
    <source>
        <strain evidence="4 5">PAP088</strain>
    </source>
</reference>
<dbReference type="Gene3D" id="3.40.50.150">
    <property type="entry name" value="Vaccinia Virus protein VP39"/>
    <property type="match status" value="1"/>
</dbReference>
<proteinExistence type="predicted"/>
<dbReference type="EMBL" id="CSWP01000006">
    <property type="protein sequence ID" value="CPV60923.1"/>
    <property type="molecule type" value="Genomic_DNA"/>
</dbReference>
<keyword evidence="1 4" id="KW-0489">Methyltransferase</keyword>
<accession>A0A0U1AEY6</accession>
<gene>
    <name evidence="4" type="ORF">ERS075579_03297</name>
</gene>
<protein>
    <submittedName>
        <fullName evidence="4">Putative O-methyltransferase</fullName>
    </submittedName>
</protein>
<evidence type="ECO:0000256" key="3">
    <source>
        <dbReference type="ARBA" id="ARBA00022691"/>
    </source>
</evidence>
<evidence type="ECO:0000256" key="1">
    <source>
        <dbReference type="ARBA" id="ARBA00022603"/>
    </source>
</evidence>
<dbReference type="Proteomes" id="UP000045782">
    <property type="component" value="Unassembled WGS sequence"/>
</dbReference>
<dbReference type="SUPFAM" id="SSF53335">
    <property type="entry name" value="S-adenosyl-L-methionine-dependent methyltransferases"/>
    <property type="match status" value="1"/>
</dbReference>
<name>A0A0U1AEY6_9MYCO</name>
<dbReference type="InterPro" id="IPR002935">
    <property type="entry name" value="SAM_O-MeTrfase"/>
</dbReference>
<evidence type="ECO:0000313" key="5">
    <source>
        <dbReference type="Proteomes" id="UP000045782"/>
    </source>
</evidence>
<dbReference type="PANTHER" id="PTHR43167">
    <property type="entry name" value="PUTATIVE (AFU_ORTHOLOGUE AFUA_6G01830)-RELATED"/>
    <property type="match status" value="1"/>
</dbReference>